<keyword evidence="6 9" id="KW-0812">Transmembrane</keyword>
<evidence type="ECO:0000256" key="5">
    <source>
        <dbReference type="ARBA" id="ARBA00022573"/>
    </source>
</evidence>
<dbReference type="GO" id="GO:0009236">
    <property type="term" value="P:cobalamin biosynthetic process"/>
    <property type="evidence" value="ECO:0007669"/>
    <property type="project" value="UniProtKB-UniRule"/>
</dbReference>
<feature type="transmembrane region" description="Helical" evidence="9">
    <location>
        <begin position="155"/>
        <end position="176"/>
    </location>
</feature>
<feature type="transmembrane region" description="Helical" evidence="9">
    <location>
        <begin position="47"/>
        <end position="68"/>
    </location>
</feature>
<dbReference type="AlphaFoldDB" id="B4VKM1"/>
<dbReference type="STRING" id="118168.MC7420_2826"/>
<evidence type="ECO:0000256" key="4">
    <source>
        <dbReference type="ARBA" id="ARBA00022475"/>
    </source>
</evidence>
<dbReference type="HOGENOM" id="CLU_054212_0_0_3"/>
<protein>
    <recommendedName>
        <fullName evidence="9">Cobalamin biosynthesis protein CobD</fullName>
    </recommendedName>
</protein>
<keyword evidence="7 9" id="KW-1133">Transmembrane helix</keyword>
<dbReference type="GO" id="GO:0016874">
    <property type="term" value="F:ligase activity"/>
    <property type="evidence" value="ECO:0007669"/>
    <property type="project" value="UniProtKB-KW"/>
</dbReference>
<name>B4VKM1_9CYAN</name>
<dbReference type="InterPro" id="IPR004485">
    <property type="entry name" value="Cobalamin_biosynth_CobD/CbiB"/>
</dbReference>
<keyword evidence="5 9" id="KW-0169">Cobalamin biosynthesis</keyword>
<gene>
    <name evidence="9" type="primary">cobD</name>
    <name evidence="10" type="ORF">MC7420_2826</name>
</gene>
<dbReference type="PANTHER" id="PTHR34308">
    <property type="entry name" value="COBALAMIN BIOSYNTHESIS PROTEIN CBIB"/>
    <property type="match status" value="1"/>
</dbReference>
<comment type="caution">
    <text evidence="9">Lacks conserved residue(s) required for the propagation of feature annotation.</text>
</comment>
<comment type="function">
    <text evidence="9">Converts cobyric acid to cobinamide by the addition of aminopropanol on the F carboxylic group.</text>
</comment>
<comment type="subcellular location">
    <subcellularLocation>
        <location evidence="1 9">Cell membrane</location>
        <topology evidence="1 9">Multi-pass membrane protein</topology>
    </subcellularLocation>
</comment>
<evidence type="ECO:0000256" key="9">
    <source>
        <dbReference type="HAMAP-Rule" id="MF_00024"/>
    </source>
</evidence>
<dbReference type="GO" id="GO:0005886">
    <property type="term" value="C:plasma membrane"/>
    <property type="evidence" value="ECO:0007669"/>
    <property type="project" value="UniProtKB-SubCell"/>
</dbReference>
<dbReference type="Pfam" id="PF03186">
    <property type="entry name" value="CobD_Cbib"/>
    <property type="match status" value="1"/>
</dbReference>
<proteinExistence type="inferred from homology"/>
<dbReference type="eggNOG" id="COG1270">
    <property type="taxonomic scope" value="Bacteria"/>
</dbReference>
<dbReference type="GO" id="GO:0015420">
    <property type="term" value="F:ABC-type vitamin B12 transporter activity"/>
    <property type="evidence" value="ECO:0007669"/>
    <property type="project" value="UniProtKB-UniRule"/>
</dbReference>
<comment type="similarity">
    <text evidence="3 9">Belongs to the CobD/CbiB family.</text>
</comment>
<evidence type="ECO:0000256" key="7">
    <source>
        <dbReference type="ARBA" id="ARBA00022989"/>
    </source>
</evidence>
<reference evidence="10 11" key="1">
    <citation type="submission" date="2008-07" db="EMBL/GenBank/DDBJ databases">
        <authorList>
            <person name="Tandeau de Marsac N."/>
            <person name="Ferriera S."/>
            <person name="Johnson J."/>
            <person name="Kravitz S."/>
            <person name="Beeson K."/>
            <person name="Sutton G."/>
            <person name="Rogers Y.-H."/>
            <person name="Friedman R."/>
            <person name="Frazier M."/>
            <person name="Venter J.C."/>
        </authorList>
    </citation>
    <scope>NUCLEOTIDE SEQUENCE [LARGE SCALE GENOMIC DNA]</scope>
    <source>
        <strain evidence="10 11">PCC 7420</strain>
    </source>
</reference>
<comment type="pathway">
    <text evidence="2 9">Cofactor biosynthesis; adenosylcobalamin biosynthesis.</text>
</comment>
<organism evidence="10 11">
    <name type="scientific">Coleofasciculus chthonoplastes PCC 7420</name>
    <dbReference type="NCBI Taxonomy" id="118168"/>
    <lineage>
        <taxon>Bacteria</taxon>
        <taxon>Bacillati</taxon>
        <taxon>Cyanobacteriota</taxon>
        <taxon>Cyanophyceae</taxon>
        <taxon>Coleofasciculales</taxon>
        <taxon>Coleofasciculaceae</taxon>
        <taxon>Coleofasciculus</taxon>
    </lineage>
</organism>
<evidence type="ECO:0000256" key="6">
    <source>
        <dbReference type="ARBA" id="ARBA00022692"/>
    </source>
</evidence>
<dbReference type="Proteomes" id="UP000003835">
    <property type="component" value="Unassembled WGS sequence"/>
</dbReference>
<keyword evidence="10" id="KW-0436">Ligase</keyword>
<evidence type="ECO:0000256" key="8">
    <source>
        <dbReference type="ARBA" id="ARBA00023136"/>
    </source>
</evidence>
<evidence type="ECO:0000256" key="2">
    <source>
        <dbReference type="ARBA" id="ARBA00004953"/>
    </source>
</evidence>
<dbReference type="NCBIfam" id="TIGR00380">
    <property type="entry name" value="cobal_cbiB"/>
    <property type="match status" value="1"/>
</dbReference>
<dbReference type="UniPathway" id="UPA00148"/>
<keyword evidence="8 9" id="KW-0472">Membrane</keyword>
<dbReference type="HAMAP" id="MF_00024">
    <property type="entry name" value="CobD_CbiB"/>
    <property type="match status" value="1"/>
</dbReference>
<feature type="transmembrane region" description="Helical" evidence="9">
    <location>
        <begin position="297"/>
        <end position="322"/>
    </location>
</feature>
<dbReference type="GO" id="GO:0048472">
    <property type="term" value="F:threonine-phosphate decarboxylase activity"/>
    <property type="evidence" value="ECO:0007669"/>
    <property type="project" value="InterPro"/>
</dbReference>
<evidence type="ECO:0000256" key="1">
    <source>
        <dbReference type="ARBA" id="ARBA00004651"/>
    </source>
</evidence>
<evidence type="ECO:0000313" key="10">
    <source>
        <dbReference type="EMBL" id="EDX77502.1"/>
    </source>
</evidence>
<evidence type="ECO:0000256" key="3">
    <source>
        <dbReference type="ARBA" id="ARBA00006263"/>
    </source>
</evidence>
<dbReference type="PANTHER" id="PTHR34308:SF1">
    <property type="entry name" value="COBALAMIN BIOSYNTHESIS PROTEIN CBIB"/>
    <property type="match status" value="1"/>
</dbReference>
<sequence length="329" mass="36592">MLLAASLDYWIGDPWGWLHPVQVMGWLISHFSQWIIHNLYRPWERRLAGIGLGLGLIIGSGMAGWFIVLAANWLHPWVGIGVESILLASCFAGRSLRNAADDVVQPLTDEELEQARSRLRQYVGRDTEKLTAPEMFRAVLETIAENATDGVTAPLFYAIIGAFFPIVGSSPLALAYKAASTLDSMIGYRREPYTDLGWFSAKLEDYLTWLPCRLTVITLALLSGKPQKVWSLCCRDATSDPSPNSGWSECAYAAILGVQLGGTNWYQGVAKYKPLLGDPVEPITPTKIDQGLQLTRYCCLIWLVIAIAILESSHLFPSLYIWHQNSILH</sequence>
<dbReference type="EMBL" id="DS989843">
    <property type="protein sequence ID" value="EDX77502.1"/>
    <property type="molecule type" value="Genomic_DNA"/>
</dbReference>
<keyword evidence="4 9" id="KW-1003">Cell membrane</keyword>
<keyword evidence="11" id="KW-1185">Reference proteome</keyword>
<feature type="transmembrane region" description="Helical" evidence="9">
    <location>
        <begin position="20"/>
        <end position="40"/>
    </location>
</feature>
<accession>B4VKM1</accession>
<evidence type="ECO:0000313" key="11">
    <source>
        <dbReference type="Proteomes" id="UP000003835"/>
    </source>
</evidence>